<evidence type="ECO:0000313" key="7">
    <source>
        <dbReference type="Proteomes" id="UP000199163"/>
    </source>
</evidence>
<dbReference type="Gene3D" id="1.10.1660.10">
    <property type="match status" value="1"/>
</dbReference>
<dbReference type="PANTHER" id="PTHR30204:SF65">
    <property type="entry name" value="HTH-TYPE TRANSCRIPTIONAL REGULATOR TNRA"/>
    <property type="match status" value="1"/>
</dbReference>
<keyword evidence="4" id="KW-0804">Transcription</keyword>
<dbReference type="InterPro" id="IPR047057">
    <property type="entry name" value="MerR_fam"/>
</dbReference>
<dbReference type="InterPro" id="IPR000551">
    <property type="entry name" value="MerR-type_HTH_dom"/>
</dbReference>
<evidence type="ECO:0000259" key="5">
    <source>
        <dbReference type="PROSITE" id="PS50937"/>
    </source>
</evidence>
<dbReference type="GO" id="GO:0003700">
    <property type="term" value="F:DNA-binding transcription factor activity"/>
    <property type="evidence" value="ECO:0007669"/>
    <property type="project" value="InterPro"/>
</dbReference>
<keyword evidence="7" id="KW-1185">Reference proteome</keyword>
<dbReference type="PANTHER" id="PTHR30204">
    <property type="entry name" value="REDOX-CYCLING DRUG-SENSING TRANSCRIPTIONAL ACTIVATOR SOXR"/>
    <property type="match status" value="1"/>
</dbReference>
<protein>
    <submittedName>
        <fullName evidence="6">MerR family transcriptional regulator, glutamine synthetase repressor</fullName>
    </submittedName>
</protein>
<dbReference type="CDD" id="cd01105">
    <property type="entry name" value="HTH_GlnR-like"/>
    <property type="match status" value="1"/>
</dbReference>
<evidence type="ECO:0000256" key="1">
    <source>
        <dbReference type="ARBA" id="ARBA00022491"/>
    </source>
</evidence>
<evidence type="ECO:0000313" key="6">
    <source>
        <dbReference type="EMBL" id="SDH00782.1"/>
    </source>
</evidence>
<feature type="domain" description="HTH merR-type" evidence="5">
    <location>
        <begin position="13"/>
        <end position="81"/>
    </location>
</feature>
<evidence type="ECO:0000256" key="2">
    <source>
        <dbReference type="ARBA" id="ARBA00023015"/>
    </source>
</evidence>
<dbReference type="SMART" id="SM00422">
    <property type="entry name" value="HTH_MERR"/>
    <property type="match status" value="1"/>
</dbReference>
<keyword evidence="3" id="KW-0238">DNA-binding</keyword>
<dbReference type="GO" id="GO:0003677">
    <property type="term" value="F:DNA binding"/>
    <property type="evidence" value="ECO:0007669"/>
    <property type="project" value="UniProtKB-KW"/>
</dbReference>
<dbReference type="InterPro" id="IPR009061">
    <property type="entry name" value="DNA-bd_dom_put_sf"/>
</dbReference>
<sequence>MAEGDHIRRNMPLFPISIVKKLTELSARQIRYYEEHGLVHPARTEGNQRLFSFNDVDRLLEIKTLIERGVNLSGIKEIFELQKENEENQHKPALKNTETMTDKELRRHLKQEVMVAGKQGRTSMIQGQLSRFFH</sequence>
<proteinExistence type="predicted"/>
<organism evidence="6 7">
    <name type="scientific">Alteribacillus persepolensis</name>
    <dbReference type="NCBI Taxonomy" id="568899"/>
    <lineage>
        <taxon>Bacteria</taxon>
        <taxon>Bacillati</taxon>
        <taxon>Bacillota</taxon>
        <taxon>Bacilli</taxon>
        <taxon>Bacillales</taxon>
        <taxon>Bacillaceae</taxon>
        <taxon>Alteribacillus</taxon>
    </lineage>
</organism>
<gene>
    <name evidence="6" type="ORF">SAMN05192534_101300</name>
</gene>
<dbReference type="SUPFAM" id="SSF46955">
    <property type="entry name" value="Putative DNA-binding domain"/>
    <property type="match status" value="1"/>
</dbReference>
<evidence type="ECO:0000256" key="3">
    <source>
        <dbReference type="ARBA" id="ARBA00023125"/>
    </source>
</evidence>
<keyword evidence="2" id="KW-0805">Transcription regulation</keyword>
<keyword evidence="1" id="KW-0678">Repressor</keyword>
<reference evidence="6 7" key="1">
    <citation type="submission" date="2016-10" db="EMBL/GenBank/DDBJ databases">
        <authorList>
            <person name="de Groot N.N."/>
        </authorList>
    </citation>
    <scope>NUCLEOTIDE SEQUENCE [LARGE SCALE GENOMIC DNA]</scope>
    <source>
        <strain evidence="6 7">DSM 21632</strain>
    </source>
</reference>
<dbReference type="PROSITE" id="PS50937">
    <property type="entry name" value="HTH_MERR_2"/>
    <property type="match status" value="1"/>
</dbReference>
<dbReference type="Pfam" id="PF13411">
    <property type="entry name" value="MerR_1"/>
    <property type="match status" value="1"/>
</dbReference>
<dbReference type="Proteomes" id="UP000199163">
    <property type="component" value="Unassembled WGS sequence"/>
</dbReference>
<dbReference type="EMBL" id="FNDK01000001">
    <property type="protein sequence ID" value="SDH00782.1"/>
    <property type="molecule type" value="Genomic_DNA"/>
</dbReference>
<evidence type="ECO:0000256" key="4">
    <source>
        <dbReference type="ARBA" id="ARBA00023163"/>
    </source>
</evidence>
<name>A0A1G7YW45_9BACI</name>
<dbReference type="STRING" id="568899.SAMN05192534_101300"/>
<accession>A0A1G7YW45</accession>
<dbReference type="AlphaFoldDB" id="A0A1G7YW45"/>